<keyword evidence="1" id="KW-1133">Transmembrane helix</keyword>
<reference evidence="2 5" key="2">
    <citation type="journal article" date="2019" name="Nat. Commun.">
        <title>A new type of DNA phosphorothioation-based antiviral system in archaea.</title>
        <authorList>
            <person name="Xiong L."/>
            <person name="Liu S."/>
            <person name="Chen S."/>
            <person name="Xiao Y."/>
            <person name="Zhu B."/>
            <person name="Gao Y."/>
            <person name="Zhang Y."/>
            <person name="Chen B."/>
            <person name="Luo J."/>
            <person name="Deng Z."/>
            <person name="Chen X."/>
            <person name="Wang L."/>
            <person name="Chen S."/>
        </authorList>
    </citation>
    <scope>NUCLEOTIDE SEQUENCE [LARGE SCALE GENOMIC DNA]</scope>
    <source>
        <strain evidence="2 5">CGMCC 1.10331</strain>
    </source>
</reference>
<dbReference type="EMBL" id="FNVN01000001">
    <property type="protein sequence ID" value="SEF73062.1"/>
    <property type="molecule type" value="Genomic_DNA"/>
</dbReference>
<dbReference type="EMBL" id="CP031311">
    <property type="protein sequence ID" value="QCC47068.1"/>
    <property type="molecule type" value="Genomic_DNA"/>
</dbReference>
<dbReference type="KEGG" id="hlm:DV707_04940"/>
<keyword evidence="1" id="KW-0472">Membrane</keyword>
<dbReference type="InterPro" id="IPR058278">
    <property type="entry name" value="DUF7972"/>
</dbReference>
<sequence>MSEDTPENDEPDDTMRRRADENRLKLWVLLEANRWVVAAALLAVFALGTVVAATLLPNRVVVEVGDPVETLFQALLTATVTGVTLVVSINSLVLSQELGPLGDQRERMEGAMSFRRDVEDELGIDVAPATPATFLRELIGAAGDRARALSEAAESAAGARPEVDRVTEFADELRRNAASTESALADAQFGTFDVLSAALNFNYSWKIYEARRLRAAFEDEGAPSHGPDAVGGDARGDSASERELADVLDDVVAVLTLFGPAREHVKTLYFQWELVDLSRAMLYSAVPALVVATNVLLFHGVLATLSSTTLGVAHYVWIVALAMAAALAPFAILLSFVLRIGTVAKRTLSIGPLILRTTSGEGRDRRDGRE</sequence>
<protein>
    <submittedName>
        <fullName evidence="3">Uncharacterized protein</fullName>
    </submittedName>
</protein>
<dbReference type="OrthoDB" id="202254at2157"/>
<accession>A0A1H5UDA2</accession>
<evidence type="ECO:0000313" key="4">
    <source>
        <dbReference type="Proteomes" id="UP000236740"/>
    </source>
</evidence>
<proteinExistence type="predicted"/>
<gene>
    <name evidence="2" type="ORF">DV707_04940</name>
    <name evidence="3" type="ORF">SAMN04488133_0563</name>
</gene>
<dbReference type="AlphaFoldDB" id="A0A1H5UDA2"/>
<feature type="transmembrane region" description="Helical" evidence="1">
    <location>
        <begin position="280"/>
        <end position="302"/>
    </location>
</feature>
<feature type="transmembrane region" description="Helical" evidence="1">
    <location>
        <begin position="314"/>
        <end position="338"/>
    </location>
</feature>
<evidence type="ECO:0000313" key="2">
    <source>
        <dbReference type="EMBL" id="QCC47068.1"/>
    </source>
</evidence>
<dbReference type="GeneID" id="39857409"/>
<keyword evidence="4" id="KW-1185">Reference proteome</keyword>
<reference evidence="3 4" key="1">
    <citation type="submission" date="2016-10" db="EMBL/GenBank/DDBJ databases">
        <authorList>
            <person name="de Groot N.N."/>
        </authorList>
    </citation>
    <scope>NUCLEOTIDE SEQUENCE [LARGE SCALE GENOMIC DNA]</scope>
    <source>
        <strain evidence="3 4">CGMCC 1.10331</strain>
    </source>
</reference>
<dbReference type="RefSeq" id="WP_103990330.1">
    <property type="nucleotide sequence ID" value="NZ_CP031311.1"/>
</dbReference>
<dbReference type="Proteomes" id="UP000236740">
    <property type="component" value="Unassembled WGS sequence"/>
</dbReference>
<evidence type="ECO:0000313" key="3">
    <source>
        <dbReference type="EMBL" id="SEF73062.1"/>
    </source>
</evidence>
<evidence type="ECO:0000256" key="1">
    <source>
        <dbReference type="SAM" id="Phobius"/>
    </source>
</evidence>
<evidence type="ECO:0000313" key="5">
    <source>
        <dbReference type="Proteomes" id="UP000296733"/>
    </source>
</evidence>
<name>A0A1H5UDA2_9EURY</name>
<keyword evidence="1" id="KW-0812">Transmembrane</keyword>
<feature type="transmembrane region" description="Helical" evidence="1">
    <location>
        <begin position="35"/>
        <end position="56"/>
    </location>
</feature>
<organism evidence="3 4">
    <name type="scientific">Halobellus limi</name>
    <dbReference type="NCBI Taxonomy" id="699433"/>
    <lineage>
        <taxon>Archaea</taxon>
        <taxon>Methanobacteriati</taxon>
        <taxon>Methanobacteriota</taxon>
        <taxon>Stenosarchaea group</taxon>
        <taxon>Halobacteria</taxon>
        <taxon>Halobacteriales</taxon>
        <taxon>Haloferacaceae</taxon>
        <taxon>Halobellus</taxon>
    </lineage>
</organism>
<dbReference type="Proteomes" id="UP000296733">
    <property type="component" value="Chromosome"/>
</dbReference>
<dbReference type="Pfam" id="PF25927">
    <property type="entry name" value="DUF7972"/>
    <property type="match status" value="1"/>
</dbReference>
<feature type="transmembrane region" description="Helical" evidence="1">
    <location>
        <begin position="71"/>
        <end position="95"/>
    </location>
</feature>